<gene>
    <name evidence="2" type="ORF">BQ2448_7799</name>
</gene>
<proteinExistence type="predicted"/>
<sequence length="147" mass="17203">MSSTKVPLYSSSIDPPPPIETIPCQILLVRIRTDLLSTNNSRLAQGLEPYPKIREVWNFMTENKSSRVLQRNESQRGMIPLEEYLELYKDETDPSHFPPIRPFFLPASYLPRYRFYARRFGDEDVRTSSQRNRFTTSASKKKAKKET</sequence>
<dbReference type="EMBL" id="FMSP01000023">
    <property type="protein sequence ID" value="SCV74770.1"/>
    <property type="molecule type" value="Genomic_DNA"/>
</dbReference>
<dbReference type="STRING" id="269621.A0A238FLZ1"/>
<dbReference type="Proteomes" id="UP000198372">
    <property type="component" value="Unassembled WGS sequence"/>
</dbReference>
<accession>A0A238FLZ1</accession>
<name>A0A238FLZ1_9BASI</name>
<evidence type="ECO:0000313" key="2">
    <source>
        <dbReference type="EMBL" id="SCV74770.1"/>
    </source>
</evidence>
<feature type="region of interest" description="Disordered" evidence="1">
    <location>
        <begin position="126"/>
        <end position="147"/>
    </location>
</feature>
<dbReference type="OrthoDB" id="10473240at2759"/>
<evidence type="ECO:0000313" key="3">
    <source>
        <dbReference type="Proteomes" id="UP000198372"/>
    </source>
</evidence>
<dbReference type="AlphaFoldDB" id="A0A238FLZ1"/>
<evidence type="ECO:0000256" key="1">
    <source>
        <dbReference type="SAM" id="MobiDB-lite"/>
    </source>
</evidence>
<keyword evidence="3" id="KW-1185">Reference proteome</keyword>
<organism evidence="2 3">
    <name type="scientific">Microbotryum intermedium</name>
    <dbReference type="NCBI Taxonomy" id="269621"/>
    <lineage>
        <taxon>Eukaryota</taxon>
        <taxon>Fungi</taxon>
        <taxon>Dikarya</taxon>
        <taxon>Basidiomycota</taxon>
        <taxon>Pucciniomycotina</taxon>
        <taxon>Microbotryomycetes</taxon>
        <taxon>Microbotryales</taxon>
        <taxon>Microbotryaceae</taxon>
        <taxon>Microbotryum</taxon>
    </lineage>
</organism>
<reference evidence="3" key="1">
    <citation type="submission" date="2016-09" db="EMBL/GenBank/DDBJ databases">
        <authorList>
            <person name="Jeantristanb JTB J.-T."/>
            <person name="Ricardo R."/>
        </authorList>
    </citation>
    <scope>NUCLEOTIDE SEQUENCE [LARGE SCALE GENOMIC DNA]</scope>
</reference>
<protein>
    <submittedName>
        <fullName evidence="2">BQ2448_7799 protein</fullName>
    </submittedName>
</protein>